<protein>
    <submittedName>
        <fullName evidence="2">Uncharacterized protein</fullName>
    </submittedName>
</protein>
<dbReference type="EMBL" id="CP017916">
    <property type="protein sequence ID" value="ARP38432.1"/>
    <property type="molecule type" value="Genomic_DNA"/>
</dbReference>
<name>A0AA34TPA8_9VIBR</name>
<dbReference type="Proteomes" id="UP000194136">
    <property type="component" value="Chromosome 1"/>
</dbReference>
<accession>A0AA34TPA8</accession>
<organism evidence="2 3">
    <name type="scientific">Vibrio syngnathi</name>
    <dbReference type="NCBI Taxonomy" id="3034029"/>
    <lineage>
        <taxon>Bacteria</taxon>
        <taxon>Pseudomonadati</taxon>
        <taxon>Pseudomonadota</taxon>
        <taxon>Gammaproteobacteria</taxon>
        <taxon>Vibrionales</taxon>
        <taxon>Vibrionaceae</taxon>
        <taxon>Vibrio</taxon>
    </lineage>
</organism>
<dbReference type="RefSeq" id="WP_086049551.1">
    <property type="nucleotide sequence ID" value="NZ_CP017916.1"/>
</dbReference>
<keyword evidence="3" id="KW-1185">Reference proteome</keyword>
<sequence>MNFEKAVKAKKIVKAISLIPFIAMAVPSLVSADEIKEEVTEQAEVGLWSDHQYRELILETESAKSSNAPPRTRALTGIEYEHIDNENQPNEELLHYIYADGFTRVTDTFSMGYVFKEIHHSRGGESTGQSNYSEIIPSFYWRQNDNVAYNLMLSYEKTIGEWHYDKYMAKPGIDLSFGRHFLHLSAEIGYKDERQGPGSRGSFIESEPLYLYRLDNGINIGAKVIYVEENNDFNYVEFAVKPLIQFNFDNGNYLELRYERGTLDMGSDPNNRDHFDYDVYALYTDLPINEHFSFLADIQIKDRHADPAPWTGDQLVWFSKVGIVWKF</sequence>
<proteinExistence type="predicted"/>
<feature type="signal peptide" evidence="1">
    <location>
        <begin position="1"/>
        <end position="32"/>
    </location>
</feature>
<feature type="chain" id="PRO_5041395887" evidence="1">
    <location>
        <begin position="33"/>
        <end position="327"/>
    </location>
</feature>
<dbReference type="AlphaFoldDB" id="A0AA34TPA8"/>
<reference evidence="2 3" key="1">
    <citation type="submission" date="2016-10" db="EMBL/GenBank/DDBJ databases">
        <title>The High Quality Genome of Vibrio splendidus K08M4.</title>
        <authorList>
            <person name="Wendling C."/>
            <person name="Chibani C.M."/>
            <person name="Hertel R."/>
            <person name="Sproer C."/>
            <person name="Bunk B."/>
            <person name="Overmann J."/>
            <person name="Roth O."/>
            <person name="Liesegang H."/>
        </authorList>
    </citation>
    <scope>NUCLEOTIDE SEQUENCE [LARGE SCALE GENOMIC DNA]</scope>
    <source>
        <strain evidence="2 3">K08M4</strain>
    </source>
</reference>
<dbReference type="KEGG" id="vsy:K08M4_16770"/>
<keyword evidence="1" id="KW-0732">Signal</keyword>
<evidence type="ECO:0000313" key="3">
    <source>
        <dbReference type="Proteomes" id="UP000194136"/>
    </source>
</evidence>
<evidence type="ECO:0000313" key="2">
    <source>
        <dbReference type="EMBL" id="ARP38432.1"/>
    </source>
</evidence>
<gene>
    <name evidence="2" type="ORF">K08M4_16770</name>
</gene>
<evidence type="ECO:0000256" key="1">
    <source>
        <dbReference type="SAM" id="SignalP"/>
    </source>
</evidence>